<accession>A0ABR2Z1Y7</accession>
<protein>
    <recommendedName>
        <fullName evidence="3">CR-type domain-containing protein</fullName>
    </recommendedName>
</protein>
<evidence type="ECO:0000313" key="2">
    <source>
        <dbReference type="Proteomes" id="UP001491310"/>
    </source>
</evidence>
<evidence type="ECO:0000313" key="1">
    <source>
        <dbReference type="EMBL" id="KAK9917924.1"/>
    </source>
</evidence>
<proteinExistence type="predicted"/>
<dbReference type="SUPFAM" id="SSF57938">
    <property type="entry name" value="DnaJ/Hsp40 cysteine-rich domain"/>
    <property type="match status" value="1"/>
</dbReference>
<dbReference type="Gene3D" id="2.10.230.10">
    <property type="entry name" value="Heat shock protein DnaJ, cysteine-rich domain"/>
    <property type="match status" value="1"/>
</dbReference>
<name>A0ABR2Z1Y7_9CHLO</name>
<dbReference type="EMBL" id="JALJOT010000002">
    <property type="protein sequence ID" value="KAK9917924.1"/>
    <property type="molecule type" value="Genomic_DNA"/>
</dbReference>
<keyword evidence="2" id="KW-1185">Reference proteome</keyword>
<comment type="caution">
    <text evidence="1">The sequence shown here is derived from an EMBL/GenBank/DDBJ whole genome shotgun (WGS) entry which is preliminary data.</text>
</comment>
<gene>
    <name evidence="1" type="ORF">WJX75_009633</name>
</gene>
<dbReference type="Proteomes" id="UP001491310">
    <property type="component" value="Unassembled WGS sequence"/>
</dbReference>
<evidence type="ECO:0008006" key="3">
    <source>
        <dbReference type="Google" id="ProtNLM"/>
    </source>
</evidence>
<sequence length="89" mass="9826">MIAIRAGVKHRKKKVAVMCKPCQGTKLQQCSVCKGSYLLEWSPFQDGIAEMHVLCPLCGGYGEQKCSNCMGEGVVVPLRGPTWFVEEYS</sequence>
<reference evidence="1 2" key="1">
    <citation type="journal article" date="2024" name="Nat. Commun.">
        <title>Phylogenomics reveals the evolutionary origins of lichenization in chlorophyte algae.</title>
        <authorList>
            <person name="Puginier C."/>
            <person name="Libourel C."/>
            <person name="Otte J."/>
            <person name="Skaloud P."/>
            <person name="Haon M."/>
            <person name="Grisel S."/>
            <person name="Petersen M."/>
            <person name="Berrin J.G."/>
            <person name="Delaux P.M."/>
            <person name="Dal Grande F."/>
            <person name="Keller J."/>
        </authorList>
    </citation>
    <scope>NUCLEOTIDE SEQUENCE [LARGE SCALE GENOMIC DNA]</scope>
    <source>
        <strain evidence="1 2">SAG 216-7</strain>
    </source>
</reference>
<dbReference type="InterPro" id="IPR036410">
    <property type="entry name" value="HSP_DnaJ_Cys-rich_dom_sf"/>
</dbReference>
<organism evidence="1 2">
    <name type="scientific">Coccomyxa subellipsoidea</name>
    <dbReference type="NCBI Taxonomy" id="248742"/>
    <lineage>
        <taxon>Eukaryota</taxon>
        <taxon>Viridiplantae</taxon>
        <taxon>Chlorophyta</taxon>
        <taxon>core chlorophytes</taxon>
        <taxon>Trebouxiophyceae</taxon>
        <taxon>Trebouxiophyceae incertae sedis</taxon>
        <taxon>Coccomyxaceae</taxon>
        <taxon>Coccomyxa</taxon>
    </lineage>
</organism>